<feature type="region of interest" description="Disordered" evidence="1">
    <location>
        <begin position="278"/>
        <end position="304"/>
    </location>
</feature>
<proteinExistence type="predicted"/>
<dbReference type="AlphaFoldDB" id="A0A1X7QXD8"/>
<feature type="compositionally biased region" description="Polar residues" evidence="1">
    <location>
        <begin position="1072"/>
        <end position="1087"/>
    </location>
</feature>
<evidence type="ECO:0000256" key="1">
    <source>
        <dbReference type="SAM" id="MobiDB-lite"/>
    </source>
</evidence>
<evidence type="ECO:0000313" key="2">
    <source>
        <dbReference type="EMBL" id="SMN18088.1"/>
    </source>
</evidence>
<protein>
    <submittedName>
        <fullName evidence="2">Similar to Saccharomyces cerevisiae YGR134W CAF130 Part of the evolutionarily-conserved CCR4-NOT transcriptional regulatory complex involved in controlling mRNA initiation</fullName>
    </submittedName>
</protein>
<feature type="compositionally biased region" description="Acidic residues" evidence="1">
    <location>
        <begin position="284"/>
        <end position="293"/>
    </location>
</feature>
<feature type="region of interest" description="Disordered" evidence="1">
    <location>
        <begin position="1052"/>
        <end position="1087"/>
    </location>
</feature>
<dbReference type="EMBL" id="FXLY01000002">
    <property type="protein sequence ID" value="SMN18088.1"/>
    <property type="molecule type" value="Genomic_DNA"/>
</dbReference>
<dbReference type="Proteomes" id="UP000196158">
    <property type="component" value="Unassembled WGS sequence"/>
</dbReference>
<dbReference type="STRING" id="1789683.A0A1X7QXD8"/>
<feature type="compositionally biased region" description="Acidic residues" evidence="1">
    <location>
        <begin position="1052"/>
        <end position="1065"/>
    </location>
</feature>
<accession>A0A1X7QXD8</accession>
<name>A0A1X7QXD8_9SACH</name>
<sequence length="1189" mass="137307">MVPKKKSSPKTNIQQTANKNAIEHVYDMDRISVDKVSIFRHYNPIDEVITDWKFIPSLNNLEKLFLNEKYLSDSSLIPAILIESSVIIFLTTRSGTSILKALHHIVYFSEPKDPLQKSLINLKRWLEKNKENNRGYMNMREDWTNNQPIYLFRLLKFLILNKDTSIDVSQYNNSLHKTSLSSLINSPSNRASFILDEDYNLLLDFIIFFQPLIDTVLELALRSFLLNLVVAKYKRTYEFNDRYLWYSFDCEKYYYNSVPISYAYLSTMPLAHDEVAKKLPKGGDEDDDDEIDGENSFSDPNDKENVSKLLEGVIFKKQPFASDSNSIGNSVIQAPTNKDELSFTWELDASNRVLKIPNMVYQTVSRHTIISHLLKLETLDSPFLQTQFKVMSGLVDPLTQPLPNDTQVISIDLLYKMFIGLIVKHYHVNDLTMDEGFDWRFLVCFNMQKIITQSLKRLNCDDYERLASITTNSEEHWKNNLHKWLPKGLNTQDLELIYMINILAVYTIYSLYSHLPIQMNPFLSSLIQLWKNLSCIVLLGLEIDRMEEVHETFETPLMVRATIRGSAALRVVVATILNQHVEANQHDFKHEPFNTFMSPYGRKLCQGSLLADLRTHSAAMFALGCGITDITELLADLQAGDRFDEDVRYMFEYEYDDYNDIEYEEDENGITEESNEKIRRRCHCIFEDDKIAQESSNIVDGVDIHGVQDGDIQRNGGVKDGDGQLASRIKSSFEFDYSGKDWRDVPRGFNFYFSPNYRFIKNPKLEDVYKLILKATSEKLKEEEAVTLLEAVASCVKIEQEQILIQNSGLDATRKSAEDEDYRLVTPDDIYEIWCEESAFERMLYQNQQLSWRLMDEMLMCSGYRRVLIWFITHTEINHSLIHYIFELAMGLRGQKFDMNIDEQGKKNILLSSLMVNKEEKPDPQDVFKFSRQGNIILSDIENKMLLQEFFTSAAIHFATLDGHNQTNLTAVSLDDDSNHVVKEGDNVSLYSIGLIKLICYMVQTLMKSNKFDFTKSECTFELQTLLMNWIGIIPEAQELFFSLKSAMVKDEDEEEITENTENEEKENNGEQLSMTNRNSRNLSNGSISLNTTVGEEQPISKYNDMLLKLLPVKSDGDGLDYETNVAVDTLTMFLHKHSLSHKVPIIGRKSLHYADDILPLPEADKPLGISMIFSEENDNMGYMSPHEW</sequence>
<dbReference type="OrthoDB" id="3980110at2759"/>
<evidence type="ECO:0000313" key="3">
    <source>
        <dbReference type="Proteomes" id="UP000196158"/>
    </source>
</evidence>
<organism evidence="2 3">
    <name type="scientific">Maudiozyma saulgeensis</name>
    <dbReference type="NCBI Taxonomy" id="1789683"/>
    <lineage>
        <taxon>Eukaryota</taxon>
        <taxon>Fungi</taxon>
        <taxon>Dikarya</taxon>
        <taxon>Ascomycota</taxon>
        <taxon>Saccharomycotina</taxon>
        <taxon>Saccharomycetes</taxon>
        <taxon>Saccharomycetales</taxon>
        <taxon>Saccharomycetaceae</taxon>
        <taxon>Maudiozyma</taxon>
    </lineage>
</organism>
<keyword evidence="3" id="KW-1185">Reference proteome</keyword>
<gene>
    <name evidence="2" type="ORF">KASA_0Q05027G</name>
</gene>
<reference evidence="2 3" key="1">
    <citation type="submission" date="2017-04" db="EMBL/GenBank/DDBJ databases">
        <authorList>
            <person name="Afonso C.L."/>
            <person name="Miller P.J."/>
            <person name="Scott M.A."/>
            <person name="Spackman E."/>
            <person name="Goraichik I."/>
            <person name="Dimitrov K.M."/>
            <person name="Suarez D.L."/>
            <person name="Swayne D.E."/>
        </authorList>
    </citation>
    <scope>NUCLEOTIDE SEQUENCE [LARGE SCALE GENOMIC DNA]</scope>
</reference>